<gene>
    <name evidence="1" type="ORF">E4L98_17605</name>
</gene>
<dbReference type="RefSeq" id="WP_135202846.1">
    <property type="nucleotide sequence ID" value="NZ_SPVG01000180.1"/>
</dbReference>
<organism evidence="1 2">
    <name type="scientific">Duganella callida</name>
    <dbReference type="NCBI Taxonomy" id="2561932"/>
    <lineage>
        <taxon>Bacteria</taxon>
        <taxon>Pseudomonadati</taxon>
        <taxon>Pseudomonadota</taxon>
        <taxon>Betaproteobacteria</taxon>
        <taxon>Burkholderiales</taxon>
        <taxon>Oxalobacteraceae</taxon>
        <taxon>Telluria group</taxon>
        <taxon>Duganella</taxon>
    </lineage>
</organism>
<dbReference type="AlphaFoldDB" id="A0A4Y9SA11"/>
<dbReference type="Proteomes" id="UP000297729">
    <property type="component" value="Unassembled WGS sequence"/>
</dbReference>
<protein>
    <submittedName>
        <fullName evidence="1">Uncharacterized protein</fullName>
    </submittedName>
</protein>
<sequence>MIFTEYERTDTSPKKLNEPDFAFLDRSARPEIGVVRSFVERLLEAYPQEEVAEMVARLQSGNGVAFRSAGFELLIYEFLTRLGYKLKPHPVLKNGSEKKPDFLVTARDGSQFYLEAVLATEDKGENWSTNAMINATLDILNSTPHPDYFISITSKGEPTTQPAGRKIQRRVLSWLNALDPSTVSREGNFLDTNPSFDVVHEGWTLNVQALCAGPDKVEKTERLIGVSSIPAGFVDSWTPIRDNLRQCYKGTGHMKISLCNIYCI</sequence>
<evidence type="ECO:0000313" key="1">
    <source>
        <dbReference type="EMBL" id="TFW18663.1"/>
    </source>
</evidence>
<accession>A0A4Y9SA11</accession>
<reference evidence="1 2" key="1">
    <citation type="submission" date="2019-03" db="EMBL/GenBank/DDBJ databases">
        <title>Draft Genome Sequence of Duganella callidus sp. nov., a Novel Duganella Species Isolated from Cultivated Soil.</title>
        <authorList>
            <person name="Raths R."/>
            <person name="Peta V."/>
            <person name="Bucking H."/>
        </authorList>
    </citation>
    <scope>NUCLEOTIDE SEQUENCE [LARGE SCALE GENOMIC DNA]</scope>
    <source>
        <strain evidence="1 2">DN04</strain>
    </source>
</reference>
<proteinExistence type="predicted"/>
<dbReference type="EMBL" id="SPVG01000180">
    <property type="protein sequence ID" value="TFW18663.1"/>
    <property type="molecule type" value="Genomic_DNA"/>
</dbReference>
<evidence type="ECO:0000313" key="2">
    <source>
        <dbReference type="Proteomes" id="UP000297729"/>
    </source>
</evidence>
<name>A0A4Y9SA11_9BURK</name>
<keyword evidence="2" id="KW-1185">Reference proteome</keyword>
<dbReference type="OrthoDB" id="7056114at2"/>
<comment type="caution">
    <text evidence="1">The sequence shown here is derived from an EMBL/GenBank/DDBJ whole genome shotgun (WGS) entry which is preliminary data.</text>
</comment>